<dbReference type="Gene3D" id="2.60.40.1760">
    <property type="entry name" value="glycosyl hydrolase (family 31)"/>
    <property type="match status" value="1"/>
</dbReference>
<reference evidence="10 11" key="1">
    <citation type="submission" date="2016-10" db="EMBL/GenBank/DDBJ databases">
        <authorList>
            <person name="de Groot N.N."/>
        </authorList>
    </citation>
    <scope>NUCLEOTIDE SEQUENCE [LARGE SCALE GENOMIC DNA]</scope>
    <source>
        <strain evidence="10 11">MP1X4</strain>
    </source>
</reference>
<dbReference type="Gene3D" id="2.60.40.1180">
    <property type="entry name" value="Golgi alpha-mannosidase II"/>
    <property type="match status" value="2"/>
</dbReference>
<dbReference type="InterPro" id="IPR011013">
    <property type="entry name" value="Gal_mutarotase_sf_dom"/>
</dbReference>
<dbReference type="STRING" id="652787.SAMN05216490_3681"/>
<dbReference type="Pfam" id="PF21365">
    <property type="entry name" value="Glyco_hydro_31_3rd"/>
    <property type="match status" value="1"/>
</dbReference>
<feature type="chain" id="PRO_5009269109" evidence="5">
    <location>
        <begin position="22"/>
        <end position="796"/>
    </location>
</feature>
<evidence type="ECO:0000313" key="10">
    <source>
        <dbReference type="EMBL" id="SDT48651.1"/>
    </source>
</evidence>
<dbReference type="CDD" id="cd14752">
    <property type="entry name" value="GH31_N"/>
    <property type="match status" value="1"/>
</dbReference>
<dbReference type="PROSITE" id="PS00129">
    <property type="entry name" value="GLYCOSYL_HYDROL_F31_1"/>
    <property type="match status" value="1"/>
</dbReference>
<dbReference type="InterPro" id="IPR048395">
    <property type="entry name" value="Glyco_hydro_31_C"/>
</dbReference>
<feature type="domain" description="Glycosyl hydrolase family 31 C-terminal" evidence="9">
    <location>
        <begin position="585"/>
        <end position="672"/>
    </location>
</feature>
<dbReference type="Gene3D" id="3.20.20.80">
    <property type="entry name" value="Glycosidases"/>
    <property type="match status" value="2"/>
</dbReference>
<dbReference type="InterPro" id="IPR013780">
    <property type="entry name" value="Glyco_hydro_b"/>
</dbReference>
<dbReference type="RefSeq" id="WP_232009328.1">
    <property type="nucleotide sequence ID" value="NZ_LT629740.1"/>
</dbReference>
<keyword evidence="3 4" id="KW-0326">Glycosidase</keyword>
<gene>
    <name evidence="10" type="ORF">SAMN05216490_3681</name>
</gene>
<dbReference type="EMBL" id="LT629740">
    <property type="protein sequence ID" value="SDT48651.1"/>
    <property type="molecule type" value="Genomic_DNA"/>
</dbReference>
<evidence type="ECO:0000256" key="2">
    <source>
        <dbReference type="ARBA" id="ARBA00022801"/>
    </source>
</evidence>
<feature type="domain" description="DUF5110" evidence="8">
    <location>
        <begin position="689"/>
        <end position="755"/>
    </location>
</feature>
<dbReference type="InterPro" id="IPR017853">
    <property type="entry name" value="GH"/>
</dbReference>
<proteinExistence type="inferred from homology"/>
<evidence type="ECO:0000313" key="11">
    <source>
        <dbReference type="Proteomes" id="UP000199679"/>
    </source>
</evidence>
<dbReference type="SUPFAM" id="SSF51011">
    <property type="entry name" value="Glycosyl hydrolase domain"/>
    <property type="match status" value="1"/>
</dbReference>
<evidence type="ECO:0000256" key="1">
    <source>
        <dbReference type="ARBA" id="ARBA00007806"/>
    </source>
</evidence>
<keyword evidence="5" id="KW-0732">Signal</keyword>
<organism evidence="10 11">
    <name type="scientific">Mucilaginibacter mallensis</name>
    <dbReference type="NCBI Taxonomy" id="652787"/>
    <lineage>
        <taxon>Bacteria</taxon>
        <taxon>Pseudomonadati</taxon>
        <taxon>Bacteroidota</taxon>
        <taxon>Sphingobacteriia</taxon>
        <taxon>Sphingobacteriales</taxon>
        <taxon>Sphingobacteriaceae</taxon>
        <taxon>Mucilaginibacter</taxon>
    </lineage>
</organism>
<evidence type="ECO:0000259" key="9">
    <source>
        <dbReference type="Pfam" id="PF21365"/>
    </source>
</evidence>
<comment type="similarity">
    <text evidence="1 4">Belongs to the glycosyl hydrolase 31 family.</text>
</comment>
<evidence type="ECO:0000259" key="6">
    <source>
        <dbReference type="Pfam" id="PF01055"/>
    </source>
</evidence>
<dbReference type="Pfam" id="PF17137">
    <property type="entry name" value="DUF5110"/>
    <property type="match status" value="1"/>
</dbReference>
<dbReference type="GO" id="GO:0004553">
    <property type="term" value="F:hydrolase activity, hydrolyzing O-glycosyl compounds"/>
    <property type="evidence" value="ECO:0007669"/>
    <property type="project" value="InterPro"/>
</dbReference>
<dbReference type="Pfam" id="PF01055">
    <property type="entry name" value="Glyco_hydro_31_2nd"/>
    <property type="match status" value="1"/>
</dbReference>
<sequence>MKRYCYSLVILLVIYSSNLFAQQHMDTEILGNAESVTQQNNVLLIKTKEAEARVWVYSPTIIRVSISKEHSADSSFAVVKDPESTLNYKETATDITVSTSALTLHINKSPLRFDFSTADGKVLSEDDPRFGTNWQGTRVVNYRKLYKDERFIGLGEKTGNLDRRGSAYVNWNTDAPDHGPKTDPLYETFPFFVGLHNGLSYGLFFDNTHKSYFDFGASTDEQMSWFGADGGDMNYYFFGAQSVAQIIEDYTWLTGRMEMPPLWSLGYQQCRWSYMSAEEVLDIASKLREDKIPADVVYCDIDYMDHYKIFTWNKQTFPDPKGMIDKLKAMNFHLVTIVDPGIKVEDGYKQHDEGVAKGYFATYPDGEKYIGSVWPGRCYFPNFTDKAVRDWWGASFTALTEPGVEGFWNDMNEPAVWNQSIPWMVKFGKYYMPEIRNVYGMQMAEATYLGTKKILGNKRPFVLTRAAYSGTQRFSAVWTGDNSAYDAHMLLGQRLVNSLGITGMSLVGVDIGGFTGNPTPELMVRWNSLGVYTPMFRNHAAQGTNYREPWRWGKDNEAIIRKDIEQRYKLLPYIYSGYYQSHQTGLPLSRTLAIDYTQEDSIFSEHFQNQFMFGDAILVAPVESTKFNEDVYLPKGEWYRLSSGEKFVGGRIINAPAPLTDLPVFIKGSAIIPMQNLVQSTSEKGDGILKINVWYGSAANSFVYYEDDGSSYDYQKGVYYKRNISFDPAKNVISLSAVEGSFVSKYNKIELVLHGFKGHLKTFKVNGKDTKIWPNTGDGTDYSLFVNENKEIKIQY</sequence>
<dbReference type="PANTHER" id="PTHR22762:SF166">
    <property type="entry name" value="ALPHA-GLUCOSIDASE"/>
    <property type="match status" value="1"/>
</dbReference>
<feature type="domain" description="Glycoside hydrolase family 31 N-terminal" evidence="7">
    <location>
        <begin position="53"/>
        <end position="214"/>
    </location>
</feature>
<dbReference type="InterPro" id="IPR000322">
    <property type="entry name" value="Glyco_hydro_31_TIM"/>
</dbReference>
<evidence type="ECO:0000259" key="8">
    <source>
        <dbReference type="Pfam" id="PF17137"/>
    </source>
</evidence>
<protein>
    <submittedName>
        <fullName evidence="10">Alpha-glucosidase</fullName>
    </submittedName>
</protein>
<evidence type="ECO:0000256" key="3">
    <source>
        <dbReference type="ARBA" id="ARBA00023295"/>
    </source>
</evidence>
<dbReference type="GO" id="GO:0005975">
    <property type="term" value="P:carbohydrate metabolic process"/>
    <property type="evidence" value="ECO:0007669"/>
    <property type="project" value="InterPro"/>
</dbReference>
<evidence type="ECO:0000256" key="4">
    <source>
        <dbReference type="RuleBase" id="RU361185"/>
    </source>
</evidence>
<feature type="domain" description="Glycoside hydrolase family 31 TIM barrel" evidence="6">
    <location>
        <begin position="258"/>
        <end position="576"/>
    </location>
</feature>
<dbReference type="Pfam" id="PF13802">
    <property type="entry name" value="Gal_mutarotas_2"/>
    <property type="match status" value="1"/>
</dbReference>
<keyword evidence="2 4" id="KW-0378">Hydrolase</keyword>
<name>A0A1H2ARW8_MUCMA</name>
<dbReference type="Proteomes" id="UP000199679">
    <property type="component" value="Chromosome I"/>
</dbReference>
<keyword evidence="11" id="KW-1185">Reference proteome</keyword>
<dbReference type="CDD" id="cd06604">
    <property type="entry name" value="GH31_glucosidase_II_MalA"/>
    <property type="match status" value="1"/>
</dbReference>
<dbReference type="SUPFAM" id="SSF51445">
    <property type="entry name" value="(Trans)glycosidases"/>
    <property type="match status" value="1"/>
</dbReference>
<dbReference type="GO" id="GO:0030246">
    <property type="term" value="F:carbohydrate binding"/>
    <property type="evidence" value="ECO:0007669"/>
    <property type="project" value="InterPro"/>
</dbReference>
<feature type="signal peptide" evidence="5">
    <location>
        <begin position="1"/>
        <end position="21"/>
    </location>
</feature>
<dbReference type="InterPro" id="IPR033403">
    <property type="entry name" value="DUF5110"/>
</dbReference>
<evidence type="ECO:0000259" key="7">
    <source>
        <dbReference type="Pfam" id="PF13802"/>
    </source>
</evidence>
<dbReference type="InterPro" id="IPR025887">
    <property type="entry name" value="Glyco_hydro_31_N_dom"/>
</dbReference>
<dbReference type="AlphaFoldDB" id="A0A1H2ARW8"/>
<evidence type="ECO:0000256" key="5">
    <source>
        <dbReference type="SAM" id="SignalP"/>
    </source>
</evidence>
<accession>A0A1H2ARW8</accession>
<dbReference type="PANTHER" id="PTHR22762">
    <property type="entry name" value="ALPHA-GLUCOSIDASE"/>
    <property type="match status" value="1"/>
</dbReference>
<dbReference type="SUPFAM" id="SSF74650">
    <property type="entry name" value="Galactose mutarotase-like"/>
    <property type="match status" value="1"/>
</dbReference>
<dbReference type="InterPro" id="IPR030458">
    <property type="entry name" value="Glyco_hydro_31_AS"/>
</dbReference>